<dbReference type="Pfam" id="PF16009">
    <property type="entry name" value="DUF4779"/>
    <property type="match status" value="1"/>
</dbReference>
<feature type="region of interest" description="Disordered" evidence="1">
    <location>
        <begin position="84"/>
        <end position="239"/>
    </location>
</feature>
<accession>A0A979FHT4</accession>
<feature type="region of interest" description="Disordered" evidence="1">
    <location>
        <begin position="560"/>
        <end position="585"/>
    </location>
</feature>
<feature type="compositionally biased region" description="Basic and acidic residues" evidence="1">
    <location>
        <begin position="410"/>
        <end position="437"/>
    </location>
</feature>
<evidence type="ECO:0000256" key="2">
    <source>
        <dbReference type="SAM" id="SignalP"/>
    </source>
</evidence>
<feature type="compositionally biased region" description="Polar residues" evidence="1">
    <location>
        <begin position="477"/>
        <end position="488"/>
    </location>
</feature>
<feature type="compositionally biased region" description="Basic and acidic residues" evidence="1">
    <location>
        <begin position="778"/>
        <end position="792"/>
    </location>
</feature>
<feature type="compositionally biased region" description="Basic residues" evidence="1">
    <location>
        <begin position="309"/>
        <end position="327"/>
    </location>
</feature>
<feature type="region of interest" description="Disordered" evidence="1">
    <location>
        <begin position="626"/>
        <end position="793"/>
    </location>
</feature>
<feature type="region of interest" description="Disordered" evidence="1">
    <location>
        <begin position="847"/>
        <end position="882"/>
    </location>
</feature>
<feature type="compositionally biased region" description="Basic and acidic residues" evidence="1">
    <location>
        <begin position="702"/>
        <end position="712"/>
    </location>
</feature>
<feature type="signal peptide" evidence="2">
    <location>
        <begin position="1"/>
        <end position="24"/>
    </location>
</feature>
<gene>
    <name evidence="4" type="primary">LOC108677573</name>
</gene>
<dbReference type="AlphaFoldDB" id="A0A979FHT4"/>
<dbReference type="InterPro" id="IPR031959">
    <property type="entry name" value="DUF4779"/>
</dbReference>
<reference evidence="4" key="1">
    <citation type="submission" date="2025-08" db="UniProtKB">
        <authorList>
            <consortium name="RefSeq"/>
        </authorList>
    </citation>
    <scope>IDENTIFICATION</scope>
    <source>
        <tissue evidence="4">Whole organism</tissue>
    </source>
</reference>
<feature type="compositionally biased region" description="Basic residues" evidence="1">
    <location>
        <begin position="514"/>
        <end position="526"/>
    </location>
</feature>
<protein>
    <submittedName>
        <fullName evidence="4">Micronuclear linker histone polyprotein isoform X3</fullName>
    </submittedName>
</protein>
<feature type="compositionally biased region" description="Basic residues" evidence="1">
    <location>
        <begin position="90"/>
        <end position="103"/>
    </location>
</feature>
<proteinExistence type="predicted"/>
<name>A0A979FHT4_HYAAZ</name>
<dbReference type="GeneID" id="108677573"/>
<feature type="compositionally biased region" description="Basic and acidic residues" evidence="1">
    <location>
        <begin position="183"/>
        <end position="210"/>
    </location>
</feature>
<feature type="compositionally biased region" description="Basic and acidic residues" evidence="1">
    <location>
        <begin position="221"/>
        <end position="239"/>
    </location>
</feature>
<feature type="compositionally biased region" description="Basic residues" evidence="1">
    <location>
        <begin position="563"/>
        <end position="585"/>
    </location>
</feature>
<feature type="compositionally biased region" description="Basic and acidic residues" evidence="1">
    <location>
        <begin position="743"/>
        <end position="754"/>
    </location>
</feature>
<feature type="region of interest" description="Disordered" evidence="1">
    <location>
        <begin position="514"/>
        <end position="545"/>
    </location>
</feature>
<feature type="compositionally biased region" description="Basic residues" evidence="1">
    <location>
        <begin position="211"/>
        <end position="220"/>
    </location>
</feature>
<feature type="compositionally biased region" description="Basic and acidic residues" evidence="1">
    <location>
        <begin position="298"/>
        <end position="308"/>
    </location>
</feature>
<evidence type="ECO:0000313" key="3">
    <source>
        <dbReference type="Proteomes" id="UP000694843"/>
    </source>
</evidence>
<dbReference type="RefSeq" id="XP_047736481.1">
    <property type="nucleotide sequence ID" value="XM_047880525.1"/>
</dbReference>
<dbReference type="Proteomes" id="UP000694843">
    <property type="component" value="Unplaced"/>
</dbReference>
<evidence type="ECO:0000313" key="4">
    <source>
        <dbReference type="RefSeq" id="XP_047736481.1"/>
    </source>
</evidence>
<feature type="compositionally biased region" description="Polar residues" evidence="1">
    <location>
        <begin position="640"/>
        <end position="661"/>
    </location>
</feature>
<feature type="chain" id="PRO_5036811088" evidence="2">
    <location>
        <begin position="25"/>
        <end position="882"/>
    </location>
</feature>
<sequence length="882" mass="102127">MKKFSNKLLCFVLLILLKSTLVIGDVKLFQQDELLTSNQDGVGLGLQDVGVSRKQDGDTQEYFDMLPGASSQQYSVVYSDPMMVSESKHGHGHKHKSYSKKSGKKSEQGKKGHKKHLSKKGKKSSKKSHEKKGQKKKYHDKKAKKYKHDDHKKKYHGSVKKSKKGKKSFKHAKKGHHKKGHKDKGFKNVYHKEEYKRKKKFFDDHKDEKHHDKKVKGKKSFKGDKGKDYKGKKAKDTRLKSAAEKFHVADAALERQIAKLKEKVLLIKKELGDNPMQQSENRKTLPTKISSKKHRENRLKVTDKVKGNEKRKKISRSKSSRKYLRARYLKEGSRTNSSRKITGKSKQKSKAVVEPAKASHKRNLQNSTVKSVVSKRIVTGKSVFKKNIKSRRRNSSGKFTKTSRKRSGMKSKEKKLDKLRSKRNIEKFKKGRSEPVKPRPLVTRTKAKNQKKLLASSRSSRQRNAKSAKALKDKTRSSSARNKNSITIRSEKYKQHLANAQNKKHQLLLAKKKLRSVHSKERRPKSSKSQNNELKSSHLKKLKITKKSGNVSAILSMVVKSSSKNKKRARSGLRKSKEGKRRHLRKLTAKGEFVCRTRGRSKKCRPMTAAEHRDRIRKHFSLVKQSQLKLKEPKKGCHGNVNSNCKQNNRWGNSKSFTKNTLKNKDFQSKMKVKAGSQRPRKAPRAEQKSKRKNQPISYAAKKTEKISESKSIRRRTRNKGEIDRQNSSTRNRQGRPRSKRNSINEKKYDDKRGKQTKKVKTSQNTSGKKLARRYSSRTKEIKSRSRADIKANKRKAVNTLERADTTSIKYQMHGHRKPKQDKKWRRDMEIASNQVISSYLFNNFNSRNRNIGKEVQRRTRQEERPEEVHAPRPQERPQQEI</sequence>
<dbReference type="OrthoDB" id="10692618at2759"/>
<feature type="region of interest" description="Disordered" evidence="1">
    <location>
        <begin position="269"/>
        <end position="489"/>
    </location>
</feature>
<feature type="compositionally biased region" description="Basic residues" evidence="1">
    <location>
        <begin position="111"/>
        <end position="182"/>
    </location>
</feature>
<feature type="compositionally biased region" description="Basic and acidic residues" evidence="1">
    <location>
        <begin position="852"/>
        <end position="882"/>
    </location>
</feature>
<keyword evidence="3" id="KW-1185">Reference proteome</keyword>
<organism evidence="3 4">
    <name type="scientific">Hyalella azteca</name>
    <name type="common">Amphipod</name>
    <dbReference type="NCBI Taxonomy" id="294128"/>
    <lineage>
        <taxon>Eukaryota</taxon>
        <taxon>Metazoa</taxon>
        <taxon>Ecdysozoa</taxon>
        <taxon>Arthropoda</taxon>
        <taxon>Crustacea</taxon>
        <taxon>Multicrustacea</taxon>
        <taxon>Malacostraca</taxon>
        <taxon>Eumalacostraca</taxon>
        <taxon>Peracarida</taxon>
        <taxon>Amphipoda</taxon>
        <taxon>Senticaudata</taxon>
        <taxon>Talitrida</taxon>
        <taxon>Talitroidea</taxon>
        <taxon>Hyalellidae</taxon>
        <taxon>Hyalella</taxon>
    </lineage>
</organism>
<feature type="compositionally biased region" description="Basic residues" evidence="1">
    <location>
        <begin position="383"/>
        <end position="409"/>
    </location>
</feature>
<keyword evidence="2" id="KW-0732">Signal</keyword>
<evidence type="ECO:0000256" key="1">
    <source>
        <dbReference type="SAM" id="MobiDB-lite"/>
    </source>
</evidence>